<name>A0A9W6XMA6_9STRA</name>
<feature type="region of interest" description="Disordered" evidence="1">
    <location>
        <begin position="58"/>
        <end position="79"/>
    </location>
</feature>
<evidence type="ECO:0000256" key="1">
    <source>
        <dbReference type="SAM" id="MobiDB-lite"/>
    </source>
</evidence>
<comment type="caution">
    <text evidence="2">The sequence shown here is derived from an EMBL/GenBank/DDBJ whole genome shotgun (WGS) entry which is preliminary data.</text>
</comment>
<evidence type="ECO:0000313" key="2">
    <source>
        <dbReference type="EMBL" id="GMF41243.1"/>
    </source>
</evidence>
<dbReference type="AlphaFoldDB" id="A0A9W6XMA6"/>
<protein>
    <submittedName>
        <fullName evidence="2">Unnamed protein product</fullName>
    </submittedName>
</protein>
<gene>
    <name evidence="2" type="ORF">Pfra01_001297000</name>
</gene>
<sequence>MNNARLTLKDATNLKCSIAGDRSCVKYLVDHFRAFDNANKATEGDMMVCVSISSAPIASTHEPGRERREGAPHKKQFQRGREIQCCMQFAGPSTTTTT</sequence>
<dbReference type="Proteomes" id="UP001165121">
    <property type="component" value="Unassembled WGS sequence"/>
</dbReference>
<evidence type="ECO:0000313" key="3">
    <source>
        <dbReference type="Proteomes" id="UP001165121"/>
    </source>
</evidence>
<organism evidence="2 3">
    <name type="scientific">Phytophthora fragariaefolia</name>
    <dbReference type="NCBI Taxonomy" id="1490495"/>
    <lineage>
        <taxon>Eukaryota</taxon>
        <taxon>Sar</taxon>
        <taxon>Stramenopiles</taxon>
        <taxon>Oomycota</taxon>
        <taxon>Peronosporomycetes</taxon>
        <taxon>Peronosporales</taxon>
        <taxon>Peronosporaceae</taxon>
        <taxon>Phytophthora</taxon>
    </lineage>
</organism>
<accession>A0A9W6XMA6</accession>
<reference evidence="2" key="1">
    <citation type="submission" date="2023-04" db="EMBL/GenBank/DDBJ databases">
        <title>Phytophthora fragariaefolia NBRC 109709.</title>
        <authorList>
            <person name="Ichikawa N."/>
            <person name="Sato H."/>
            <person name="Tonouchi N."/>
        </authorList>
    </citation>
    <scope>NUCLEOTIDE SEQUENCE</scope>
    <source>
        <strain evidence="2">NBRC 109709</strain>
    </source>
</reference>
<dbReference type="EMBL" id="BSXT01001324">
    <property type="protein sequence ID" value="GMF41243.1"/>
    <property type="molecule type" value="Genomic_DNA"/>
</dbReference>
<proteinExistence type="predicted"/>
<feature type="compositionally biased region" description="Basic and acidic residues" evidence="1">
    <location>
        <begin position="62"/>
        <end position="72"/>
    </location>
</feature>
<keyword evidence="3" id="KW-1185">Reference proteome</keyword>